<gene>
    <name evidence="2" type="ORF">M404DRAFT_33536</name>
</gene>
<dbReference type="OrthoDB" id="6509636at2759"/>
<dbReference type="GO" id="GO:0043041">
    <property type="term" value="P:amino acid activation for nonribosomal peptide biosynthetic process"/>
    <property type="evidence" value="ECO:0007669"/>
    <property type="project" value="TreeGrafter"/>
</dbReference>
<proteinExistence type="predicted"/>
<dbReference type="PANTHER" id="PTHR45527">
    <property type="entry name" value="NONRIBOSOMAL PEPTIDE SYNTHETASE"/>
    <property type="match status" value="1"/>
</dbReference>
<dbReference type="PANTHER" id="PTHR45527:SF1">
    <property type="entry name" value="FATTY ACID SYNTHASE"/>
    <property type="match status" value="1"/>
</dbReference>
<accession>A0A0C3NLE0</accession>
<dbReference type="InParanoid" id="A0A0C3NLE0"/>
<keyword evidence="3" id="KW-1185">Reference proteome</keyword>
<dbReference type="AlphaFoldDB" id="A0A0C3NLE0"/>
<keyword evidence="1" id="KW-0511">Multifunctional enzyme</keyword>
<dbReference type="Proteomes" id="UP000054217">
    <property type="component" value="Unassembled WGS sequence"/>
</dbReference>
<name>A0A0C3NLE0_PISTI</name>
<dbReference type="Gene3D" id="2.30.38.10">
    <property type="entry name" value="Luciferase, Domain 3"/>
    <property type="match status" value="1"/>
</dbReference>
<dbReference type="HOGENOM" id="CLU_1704954_0_0_1"/>
<evidence type="ECO:0000313" key="2">
    <source>
        <dbReference type="EMBL" id="KIN96133.1"/>
    </source>
</evidence>
<sequence>METCQLMVHELYWDSSIEEIFLTHYVGGSVCTAIKLQAISDIHDALVATKANSITLSRHESGLVMDERYSTLSVPASPSAVLRWKFLALVSIKRDPLGVQHWRTDTIVRFGFRHEVCSGWRVGEIFVSGPTVSLGYPEATAQFFMTDPFRKEFRMYRTGDFGCVNMKDDFTSLDFETGNSN</sequence>
<organism evidence="2 3">
    <name type="scientific">Pisolithus tinctorius Marx 270</name>
    <dbReference type="NCBI Taxonomy" id="870435"/>
    <lineage>
        <taxon>Eukaryota</taxon>
        <taxon>Fungi</taxon>
        <taxon>Dikarya</taxon>
        <taxon>Basidiomycota</taxon>
        <taxon>Agaricomycotina</taxon>
        <taxon>Agaricomycetes</taxon>
        <taxon>Agaricomycetidae</taxon>
        <taxon>Boletales</taxon>
        <taxon>Sclerodermatineae</taxon>
        <taxon>Pisolithaceae</taxon>
        <taxon>Pisolithus</taxon>
    </lineage>
</organism>
<dbReference type="GO" id="GO:0031177">
    <property type="term" value="F:phosphopantetheine binding"/>
    <property type="evidence" value="ECO:0007669"/>
    <property type="project" value="TreeGrafter"/>
</dbReference>
<reference evidence="3" key="2">
    <citation type="submission" date="2015-01" db="EMBL/GenBank/DDBJ databases">
        <title>Evolutionary Origins and Diversification of the Mycorrhizal Mutualists.</title>
        <authorList>
            <consortium name="DOE Joint Genome Institute"/>
            <consortium name="Mycorrhizal Genomics Consortium"/>
            <person name="Kohler A."/>
            <person name="Kuo A."/>
            <person name="Nagy L.G."/>
            <person name="Floudas D."/>
            <person name="Copeland A."/>
            <person name="Barry K.W."/>
            <person name="Cichocki N."/>
            <person name="Veneault-Fourrey C."/>
            <person name="LaButti K."/>
            <person name="Lindquist E.A."/>
            <person name="Lipzen A."/>
            <person name="Lundell T."/>
            <person name="Morin E."/>
            <person name="Murat C."/>
            <person name="Riley R."/>
            <person name="Ohm R."/>
            <person name="Sun H."/>
            <person name="Tunlid A."/>
            <person name="Henrissat B."/>
            <person name="Grigoriev I.V."/>
            <person name="Hibbett D.S."/>
            <person name="Martin F."/>
        </authorList>
    </citation>
    <scope>NUCLEOTIDE SEQUENCE [LARGE SCALE GENOMIC DNA]</scope>
    <source>
        <strain evidence="3">Marx 270</strain>
    </source>
</reference>
<dbReference type="EMBL" id="KN832052">
    <property type="protein sequence ID" value="KIN96133.1"/>
    <property type="molecule type" value="Genomic_DNA"/>
</dbReference>
<dbReference type="STRING" id="870435.A0A0C3NLE0"/>
<reference evidence="2 3" key="1">
    <citation type="submission" date="2014-04" db="EMBL/GenBank/DDBJ databases">
        <authorList>
            <consortium name="DOE Joint Genome Institute"/>
            <person name="Kuo A."/>
            <person name="Kohler A."/>
            <person name="Costa M.D."/>
            <person name="Nagy L.G."/>
            <person name="Floudas D."/>
            <person name="Copeland A."/>
            <person name="Barry K.W."/>
            <person name="Cichocki N."/>
            <person name="Veneault-Fourrey C."/>
            <person name="LaButti K."/>
            <person name="Lindquist E.A."/>
            <person name="Lipzen A."/>
            <person name="Lundell T."/>
            <person name="Morin E."/>
            <person name="Murat C."/>
            <person name="Sun H."/>
            <person name="Tunlid A."/>
            <person name="Henrissat B."/>
            <person name="Grigoriev I.V."/>
            <person name="Hibbett D.S."/>
            <person name="Martin F."/>
            <person name="Nordberg H.P."/>
            <person name="Cantor M.N."/>
            <person name="Hua S.X."/>
        </authorList>
    </citation>
    <scope>NUCLEOTIDE SEQUENCE [LARGE SCALE GENOMIC DNA]</scope>
    <source>
        <strain evidence="2 3">Marx 270</strain>
    </source>
</reference>
<evidence type="ECO:0000313" key="3">
    <source>
        <dbReference type="Proteomes" id="UP000054217"/>
    </source>
</evidence>
<evidence type="ECO:0000256" key="1">
    <source>
        <dbReference type="ARBA" id="ARBA00023268"/>
    </source>
</evidence>
<dbReference type="GO" id="GO:0044550">
    <property type="term" value="P:secondary metabolite biosynthetic process"/>
    <property type="evidence" value="ECO:0007669"/>
    <property type="project" value="TreeGrafter"/>
</dbReference>
<dbReference type="GO" id="GO:0005737">
    <property type="term" value="C:cytoplasm"/>
    <property type="evidence" value="ECO:0007669"/>
    <property type="project" value="TreeGrafter"/>
</dbReference>
<dbReference type="SUPFAM" id="SSF56801">
    <property type="entry name" value="Acetyl-CoA synthetase-like"/>
    <property type="match status" value="1"/>
</dbReference>
<protein>
    <submittedName>
        <fullName evidence="2">Uncharacterized protein</fullName>
    </submittedName>
</protein>